<feature type="transmembrane region" description="Helical" evidence="6">
    <location>
        <begin position="154"/>
        <end position="175"/>
    </location>
</feature>
<evidence type="ECO:0000313" key="9">
    <source>
        <dbReference type="Proteomes" id="UP000182264"/>
    </source>
</evidence>
<keyword evidence="5 6" id="KW-0472">Membrane</keyword>
<dbReference type="GO" id="GO:0016020">
    <property type="term" value="C:membrane"/>
    <property type="evidence" value="ECO:0007669"/>
    <property type="project" value="UniProtKB-SubCell"/>
</dbReference>
<dbReference type="RefSeq" id="WP_072287320.1">
    <property type="nucleotide sequence ID" value="NZ_CP015455.1"/>
</dbReference>
<gene>
    <name evidence="8" type="ORF">A7E75_10950</name>
</gene>
<dbReference type="PROSITE" id="PS51257">
    <property type="entry name" value="PROKAR_LIPOPROTEIN"/>
    <property type="match status" value="1"/>
</dbReference>
<feature type="domain" description="EamA" evidence="7">
    <location>
        <begin position="11"/>
        <end position="142"/>
    </location>
</feature>
<evidence type="ECO:0000256" key="1">
    <source>
        <dbReference type="ARBA" id="ARBA00004141"/>
    </source>
</evidence>
<evidence type="ECO:0000259" key="7">
    <source>
        <dbReference type="Pfam" id="PF00892"/>
    </source>
</evidence>
<dbReference type="KEGG" id="pace:A6070_04960"/>
<feature type="transmembrane region" description="Helical" evidence="6">
    <location>
        <begin position="68"/>
        <end position="91"/>
    </location>
</feature>
<dbReference type="InterPro" id="IPR050638">
    <property type="entry name" value="AA-Vitamin_Transporters"/>
</dbReference>
<dbReference type="EMBL" id="CP015518">
    <property type="protein sequence ID" value="APG25479.1"/>
    <property type="molecule type" value="Genomic_DNA"/>
</dbReference>
<dbReference type="OrthoDB" id="9809509at2"/>
<dbReference type="PANTHER" id="PTHR32322:SF2">
    <property type="entry name" value="EAMA DOMAIN-CONTAINING PROTEIN"/>
    <property type="match status" value="1"/>
</dbReference>
<comment type="similarity">
    <text evidence="2">Belongs to the EamA transporter family.</text>
</comment>
<dbReference type="Pfam" id="PF00892">
    <property type="entry name" value="EamA"/>
    <property type="match status" value="2"/>
</dbReference>
<feature type="transmembrane region" description="Helical" evidence="6">
    <location>
        <begin position="33"/>
        <end position="56"/>
    </location>
</feature>
<proteinExistence type="inferred from homology"/>
<feature type="transmembrane region" description="Helical" evidence="6">
    <location>
        <begin position="254"/>
        <end position="271"/>
    </location>
</feature>
<reference evidence="8 9" key="1">
    <citation type="journal article" date="2017" name="Genome Announc.">
        <title>Complete Genome Sequences of Two Acetylene-Fermenting Pelobacter acetylenicus Strains.</title>
        <authorList>
            <person name="Sutton J.M."/>
            <person name="Baesman S.M."/>
            <person name="Fierst J.L."/>
            <person name="Poret-Peterson A.T."/>
            <person name="Oremland R.S."/>
            <person name="Dunlap D.S."/>
            <person name="Akob D.M."/>
        </authorList>
    </citation>
    <scope>NUCLEOTIDE SEQUENCE [LARGE SCALE GENOMIC DNA]</scope>
    <source>
        <strain evidence="8 9">DSM 3247</strain>
    </source>
</reference>
<dbReference type="Proteomes" id="UP000182264">
    <property type="component" value="Chromosome"/>
</dbReference>
<sequence length="309" mass="33629">MKDHRLTSTPLLAVTACLLWSTAFVGVKTGLQYAGPLAFAGIRFMLSGLLLVPLWWPHRPTLRDTLRHLRLIAWIAFFQTFTLYGLFYIGMTLVPGALAAMVVGASPLVAAVLAHFLMTGDRMNRAKTCSILLGLAGVAILSLSRLPWRSATGLMELAGIAILLLSNTAGAMGNILVARHTTSLHPLFLNSAQLFIGGFALWCLSRPLEGALPATLPWPFWVSLAWLAFLSAAAFSLWFTLLRRPGVKVSELNLWKFLIPVCGALLSWLLLPGESPGLWPVAGMACIASAIIMYNLPAFRPPSPYTNRH</sequence>
<dbReference type="AlphaFoldDB" id="A0A1L3GHW7"/>
<name>A0A1L3GHW7_SYNAC</name>
<feature type="transmembrane region" description="Helical" evidence="6">
    <location>
        <begin position="97"/>
        <end position="117"/>
    </location>
</feature>
<dbReference type="InterPro" id="IPR000620">
    <property type="entry name" value="EamA_dom"/>
</dbReference>
<evidence type="ECO:0000256" key="4">
    <source>
        <dbReference type="ARBA" id="ARBA00022989"/>
    </source>
</evidence>
<comment type="subcellular location">
    <subcellularLocation>
        <location evidence="1">Membrane</location>
        <topology evidence="1">Multi-pass membrane protein</topology>
    </subcellularLocation>
</comment>
<dbReference type="InterPro" id="IPR037185">
    <property type="entry name" value="EmrE-like"/>
</dbReference>
<feature type="transmembrane region" description="Helical" evidence="6">
    <location>
        <begin position="220"/>
        <end position="242"/>
    </location>
</feature>
<evidence type="ECO:0000256" key="3">
    <source>
        <dbReference type="ARBA" id="ARBA00022692"/>
    </source>
</evidence>
<protein>
    <recommendedName>
        <fullName evidence="7">EamA domain-containing protein</fullName>
    </recommendedName>
</protein>
<evidence type="ECO:0000256" key="6">
    <source>
        <dbReference type="SAM" id="Phobius"/>
    </source>
</evidence>
<keyword evidence="3 6" id="KW-0812">Transmembrane</keyword>
<dbReference type="PANTHER" id="PTHR32322">
    <property type="entry name" value="INNER MEMBRANE TRANSPORTER"/>
    <property type="match status" value="1"/>
</dbReference>
<dbReference type="STRING" id="29542.A6070_04960"/>
<feature type="domain" description="EamA" evidence="7">
    <location>
        <begin position="159"/>
        <end position="295"/>
    </location>
</feature>
<evidence type="ECO:0000313" key="8">
    <source>
        <dbReference type="EMBL" id="APG25479.1"/>
    </source>
</evidence>
<accession>A0A1L3GHW7</accession>
<keyword evidence="4 6" id="KW-1133">Transmembrane helix</keyword>
<keyword evidence="9" id="KW-1185">Reference proteome</keyword>
<evidence type="ECO:0000256" key="2">
    <source>
        <dbReference type="ARBA" id="ARBA00007362"/>
    </source>
</evidence>
<feature type="transmembrane region" description="Helical" evidence="6">
    <location>
        <begin position="187"/>
        <end position="208"/>
    </location>
</feature>
<feature type="transmembrane region" description="Helical" evidence="6">
    <location>
        <begin position="129"/>
        <end position="148"/>
    </location>
</feature>
<organism evidence="8 9">
    <name type="scientific">Syntrophotalea acetylenica</name>
    <name type="common">Pelobacter acetylenicus</name>
    <dbReference type="NCBI Taxonomy" id="29542"/>
    <lineage>
        <taxon>Bacteria</taxon>
        <taxon>Pseudomonadati</taxon>
        <taxon>Thermodesulfobacteriota</taxon>
        <taxon>Desulfuromonadia</taxon>
        <taxon>Desulfuromonadales</taxon>
        <taxon>Syntrophotaleaceae</taxon>
        <taxon>Syntrophotalea</taxon>
    </lineage>
</organism>
<dbReference type="SUPFAM" id="SSF103481">
    <property type="entry name" value="Multidrug resistance efflux transporter EmrE"/>
    <property type="match status" value="2"/>
</dbReference>
<feature type="transmembrane region" description="Helical" evidence="6">
    <location>
        <begin position="277"/>
        <end position="296"/>
    </location>
</feature>
<evidence type="ECO:0000256" key="5">
    <source>
        <dbReference type="ARBA" id="ARBA00023136"/>
    </source>
</evidence>